<protein>
    <submittedName>
        <fullName evidence="1">Uncharacterized protein</fullName>
    </submittedName>
</protein>
<dbReference type="Proteomes" id="UP000230069">
    <property type="component" value="Unassembled WGS sequence"/>
</dbReference>
<keyword evidence="2" id="KW-1185">Reference proteome</keyword>
<reference evidence="1 2" key="1">
    <citation type="submission" date="2017-09" db="EMBL/GenBank/DDBJ databases">
        <title>WGS assembly of Aquilegia coerulea Goldsmith.</title>
        <authorList>
            <person name="Hodges S."/>
            <person name="Kramer E."/>
            <person name="Nordborg M."/>
            <person name="Tomkins J."/>
            <person name="Borevitz J."/>
            <person name="Derieg N."/>
            <person name="Yan J."/>
            <person name="Mihaltcheva S."/>
            <person name="Hayes R.D."/>
            <person name="Rokhsar D."/>
        </authorList>
    </citation>
    <scope>NUCLEOTIDE SEQUENCE [LARGE SCALE GENOMIC DNA]</scope>
    <source>
        <strain evidence="2">cv. Goldsmith</strain>
    </source>
</reference>
<name>A0A2G5DX82_AQUCA</name>
<organism evidence="1 2">
    <name type="scientific">Aquilegia coerulea</name>
    <name type="common">Rocky mountain columbine</name>
    <dbReference type="NCBI Taxonomy" id="218851"/>
    <lineage>
        <taxon>Eukaryota</taxon>
        <taxon>Viridiplantae</taxon>
        <taxon>Streptophyta</taxon>
        <taxon>Embryophyta</taxon>
        <taxon>Tracheophyta</taxon>
        <taxon>Spermatophyta</taxon>
        <taxon>Magnoliopsida</taxon>
        <taxon>Ranunculales</taxon>
        <taxon>Ranunculaceae</taxon>
        <taxon>Thalictroideae</taxon>
        <taxon>Aquilegia</taxon>
    </lineage>
</organism>
<evidence type="ECO:0000313" key="2">
    <source>
        <dbReference type="Proteomes" id="UP000230069"/>
    </source>
</evidence>
<proteinExistence type="predicted"/>
<sequence length="84" mass="9440">MQKEQLKPEPTARKSEANSMANLIKWMNGVKKPSTVRSRVVLAEPNDMLLSDDSANLFQPPQAYRSLAGSKVVMFHAFIYFVAL</sequence>
<dbReference type="EMBL" id="KZ305031">
    <property type="protein sequence ID" value="PIA48085.1"/>
    <property type="molecule type" value="Genomic_DNA"/>
</dbReference>
<accession>A0A2G5DX82</accession>
<evidence type="ECO:0000313" key="1">
    <source>
        <dbReference type="EMBL" id="PIA48085.1"/>
    </source>
</evidence>
<dbReference type="InParanoid" id="A0A2G5DX82"/>
<gene>
    <name evidence="1" type="ORF">AQUCO_01400580v1</name>
</gene>
<dbReference type="AlphaFoldDB" id="A0A2G5DX82"/>